<evidence type="ECO:0000256" key="4">
    <source>
        <dbReference type="ARBA" id="ARBA00022806"/>
    </source>
</evidence>
<dbReference type="Pfam" id="PF00270">
    <property type="entry name" value="DEAD"/>
    <property type="match status" value="1"/>
</dbReference>
<dbReference type="PANTHER" id="PTHR47958">
    <property type="entry name" value="ATP-DEPENDENT RNA HELICASE DBP3"/>
    <property type="match status" value="1"/>
</dbReference>
<evidence type="ECO:0000256" key="5">
    <source>
        <dbReference type="ARBA" id="ARBA00022840"/>
    </source>
</evidence>
<dbReference type="GO" id="GO:0016787">
    <property type="term" value="F:hydrolase activity"/>
    <property type="evidence" value="ECO:0007669"/>
    <property type="project" value="UniProtKB-KW"/>
</dbReference>
<feature type="short sequence motif" description="Q motif" evidence="8">
    <location>
        <begin position="91"/>
        <end position="119"/>
    </location>
</feature>
<keyword evidence="6" id="KW-0694">RNA-binding</keyword>
<feature type="domain" description="Helicase ATP-binding" evidence="9">
    <location>
        <begin position="124"/>
        <end position="294"/>
    </location>
</feature>
<dbReference type="EC" id="3.6.4.13" evidence="1"/>
<dbReference type="FunFam" id="3.40.50.300:FF:000849">
    <property type="entry name" value="ATP-dependent RNA helicase DBP5"/>
    <property type="match status" value="1"/>
</dbReference>
<accession>A0A8J6LPP3</accession>
<evidence type="ECO:0000256" key="8">
    <source>
        <dbReference type="PROSITE-ProRule" id="PRU00552"/>
    </source>
</evidence>
<evidence type="ECO:0000313" key="13">
    <source>
        <dbReference type="Proteomes" id="UP000719412"/>
    </source>
</evidence>
<reference evidence="12" key="2">
    <citation type="submission" date="2021-08" db="EMBL/GenBank/DDBJ databases">
        <authorList>
            <person name="Eriksson T."/>
        </authorList>
    </citation>
    <scope>NUCLEOTIDE SEQUENCE</scope>
    <source>
        <strain evidence="12">Stoneville</strain>
        <tissue evidence="12">Whole head</tissue>
    </source>
</reference>
<dbReference type="Pfam" id="PF00271">
    <property type="entry name" value="Helicase_C"/>
    <property type="match status" value="1"/>
</dbReference>
<gene>
    <name evidence="12" type="ORF">GEV33_002045</name>
</gene>
<feature type="domain" description="Helicase C-terminal" evidence="10">
    <location>
        <begin position="322"/>
        <end position="398"/>
    </location>
</feature>
<dbReference type="SUPFAM" id="SSF52540">
    <property type="entry name" value="P-loop containing nucleoside triphosphate hydrolases"/>
    <property type="match status" value="2"/>
</dbReference>
<dbReference type="InterPro" id="IPR014001">
    <property type="entry name" value="Helicase_ATP-bd"/>
</dbReference>
<comment type="caution">
    <text evidence="12">The sequence shown here is derived from an EMBL/GenBank/DDBJ whole genome shotgun (WGS) entry which is preliminary data.</text>
</comment>
<dbReference type="PROSITE" id="PS51192">
    <property type="entry name" value="HELICASE_ATP_BIND_1"/>
    <property type="match status" value="1"/>
</dbReference>
<dbReference type="GO" id="GO:0003723">
    <property type="term" value="F:RNA binding"/>
    <property type="evidence" value="ECO:0007669"/>
    <property type="project" value="UniProtKB-KW"/>
</dbReference>
<dbReference type="PROSITE" id="PS51195">
    <property type="entry name" value="Q_MOTIF"/>
    <property type="match status" value="1"/>
</dbReference>
<evidence type="ECO:0000259" key="11">
    <source>
        <dbReference type="PROSITE" id="PS51195"/>
    </source>
</evidence>
<keyword evidence="13" id="KW-1185">Reference proteome</keyword>
<evidence type="ECO:0000256" key="2">
    <source>
        <dbReference type="ARBA" id="ARBA00022741"/>
    </source>
</evidence>
<dbReference type="PROSITE" id="PS51194">
    <property type="entry name" value="HELICASE_CTER"/>
    <property type="match status" value="1"/>
</dbReference>
<proteinExistence type="predicted"/>
<evidence type="ECO:0000313" key="12">
    <source>
        <dbReference type="EMBL" id="KAH0820746.1"/>
    </source>
</evidence>
<evidence type="ECO:0000256" key="6">
    <source>
        <dbReference type="ARBA" id="ARBA00022884"/>
    </source>
</evidence>
<feature type="domain" description="DEAD-box RNA helicase Q" evidence="11">
    <location>
        <begin position="91"/>
        <end position="119"/>
    </location>
</feature>
<keyword evidence="5" id="KW-0067">ATP-binding</keyword>
<dbReference type="InterPro" id="IPR014014">
    <property type="entry name" value="RNA_helicase_DEAD_Q_motif"/>
</dbReference>
<dbReference type="Proteomes" id="UP000719412">
    <property type="component" value="Unassembled WGS sequence"/>
</dbReference>
<dbReference type="AlphaFoldDB" id="A0A8J6LPP3"/>
<name>A0A8J6LPP3_TENMO</name>
<evidence type="ECO:0000256" key="1">
    <source>
        <dbReference type="ARBA" id="ARBA00012552"/>
    </source>
</evidence>
<evidence type="ECO:0000259" key="10">
    <source>
        <dbReference type="PROSITE" id="PS51194"/>
    </source>
</evidence>
<reference evidence="12" key="1">
    <citation type="journal article" date="2020" name="J Insects Food Feed">
        <title>The yellow mealworm (Tenebrio molitor) genome: a resource for the emerging insects as food and feed industry.</title>
        <authorList>
            <person name="Eriksson T."/>
            <person name="Andere A."/>
            <person name="Kelstrup H."/>
            <person name="Emery V."/>
            <person name="Picard C."/>
        </authorList>
    </citation>
    <scope>NUCLEOTIDE SEQUENCE</scope>
    <source>
        <strain evidence="12">Stoneville</strain>
        <tissue evidence="12">Whole head</tissue>
    </source>
</reference>
<dbReference type="InterPro" id="IPR011545">
    <property type="entry name" value="DEAD/DEAH_box_helicase_dom"/>
</dbReference>
<sequence length="398" mass="44374">MSQKIDWAKFADEQEKVLRQKVPTLESFNMISQINIQSNEANGKDFEDAPEQFSVAEATLLRKVLRKGLMDSKNDIKVQRENPNSPLYLVKTFEALNLNPNLLKGVYDMGFNAPSKIQETALPALLANPPQNLIVQSQSGTGKTAAFILAMLSRVDVSKKYPQVLCLSPTYEVAIETGEVAAHMAKFCPEIEMKYAVRGEEVSRGSRLTEHIIIGTPGKVLDWALKFQVFDLKKLTVFVLNEADVMIATSGHQDQCIRIHKKLSPSCQVMSFSITYDLKCMEFAEVLVPDPIIISPKKGEESLDNIQRYYVKCAGPQEKYNAVTNIYGTLDGQAIIFCHTRHTTNWLAQKMSKEGHTVAVLTGDLTVGQRINVLDRFRSGQEKVLITTNILSTGTQSA</sequence>
<dbReference type="InterPro" id="IPR001650">
    <property type="entry name" value="Helicase_C-like"/>
</dbReference>
<comment type="catalytic activity">
    <reaction evidence="7">
        <text>ATP + H2O = ADP + phosphate + H(+)</text>
        <dbReference type="Rhea" id="RHEA:13065"/>
        <dbReference type="ChEBI" id="CHEBI:15377"/>
        <dbReference type="ChEBI" id="CHEBI:15378"/>
        <dbReference type="ChEBI" id="CHEBI:30616"/>
        <dbReference type="ChEBI" id="CHEBI:43474"/>
        <dbReference type="ChEBI" id="CHEBI:456216"/>
        <dbReference type="EC" id="3.6.4.13"/>
    </reaction>
</comment>
<dbReference type="InterPro" id="IPR027417">
    <property type="entry name" value="P-loop_NTPase"/>
</dbReference>
<keyword evidence="3" id="KW-0378">Hydrolase</keyword>
<keyword evidence="2" id="KW-0547">Nucleotide-binding</keyword>
<keyword evidence="4" id="KW-0347">Helicase</keyword>
<dbReference type="GO" id="GO:0003724">
    <property type="term" value="F:RNA helicase activity"/>
    <property type="evidence" value="ECO:0007669"/>
    <property type="project" value="UniProtKB-EC"/>
</dbReference>
<dbReference type="GO" id="GO:0005524">
    <property type="term" value="F:ATP binding"/>
    <property type="evidence" value="ECO:0007669"/>
    <property type="project" value="UniProtKB-KW"/>
</dbReference>
<evidence type="ECO:0000256" key="7">
    <source>
        <dbReference type="ARBA" id="ARBA00047984"/>
    </source>
</evidence>
<dbReference type="SMART" id="SM00487">
    <property type="entry name" value="DEXDc"/>
    <property type="match status" value="1"/>
</dbReference>
<evidence type="ECO:0000256" key="3">
    <source>
        <dbReference type="ARBA" id="ARBA00022801"/>
    </source>
</evidence>
<dbReference type="GO" id="GO:0010468">
    <property type="term" value="P:regulation of gene expression"/>
    <property type="evidence" value="ECO:0007669"/>
    <property type="project" value="UniProtKB-ARBA"/>
</dbReference>
<organism evidence="12 13">
    <name type="scientific">Tenebrio molitor</name>
    <name type="common">Yellow mealworm beetle</name>
    <dbReference type="NCBI Taxonomy" id="7067"/>
    <lineage>
        <taxon>Eukaryota</taxon>
        <taxon>Metazoa</taxon>
        <taxon>Ecdysozoa</taxon>
        <taxon>Arthropoda</taxon>
        <taxon>Hexapoda</taxon>
        <taxon>Insecta</taxon>
        <taxon>Pterygota</taxon>
        <taxon>Neoptera</taxon>
        <taxon>Endopterygota</taxon>
        <taxon>Coleoptera</taxon>
        <taxon>Polyphaga</taxon>
        <taxon>Cucujiformia</taxon>
        <taxon>Tenebrionidae</taxon>
        <taxon>Tenebrio</taxon>
    </lineage>
</organism>
<protein>
    <recommendedName>
        <fullName evidence="1">RNA helicase</fullName>
        <ecNumber evidence="1">3.6.4.13</ecNumber>
    </recommendedName>
</protein>
<evidence type="ECO:0000259" key="9">
    <source>
        <dbReference type="PROSITE" id="PS51192"/>
    </source>
</evidence>
<dbReference type="Gene3D" id="3.40.50.300">
    <property type="entry name" value="P-loop containing nucleotide triphosphate hydrolases"/>
    <property type="match status" value="2"/>
</dbReference>
<dbReference type="EMBL" id="JABDTM020010936">
    <property type="protein sequence ID" value="KAH0820746.1"/>
    <property type="molecule type" value="Genomic_DNA"/>
</dbReference>